<keyword evidence="2 3" id="KW-0040">ANK repeat</keyword>
<dbReference type="InterPro" id="IPR002110">
    <property type="entry name" value="Ankyrin_rpt"/>
</dbReference>
<gene>
    <name evidence="4" type="ORF">CDV36_005483</name>
</gene>
<accession>A0A3M2SBB4</accession>
<dbReference type="AlphaFoldDB" id="A0A3M2SBB4"/>
<dbReference type="SUPFAM" id="SSF48403">
    <property type="entry name" value="Ankyrin repeat"/>
    <property type="match status" value="1"/>
</dbReference>
<feature type="repeat" description="ANK" evidence="3">
    <location>
        <begin position="300"/>
        <end position="332"/>
    </location>
</feature>
<proteinExistence type="predicted"/>
<dbReference type="PROSITE" id="PS50297">
    <property type="entry name" value="ANK_REP_REGION"/>
    <property type="match status" value="2"/>
</dbReference>
<keyword evidence="1" id="KW-0677">Repeat</keyword>
<dbReference type="Proteomes" id="UP000277212">
    <property type="component" value="Unassembled WGS sequence"/>
</dbReference>
<dbReference type="InterPro" id="IPR036770">
    <property type="entry name" value="Ankyrin_rpt-contain_sf"/>
</dbReference>
<reference evidence="4 5" key="1">
    <citation type="submission" date="2017-06" db="EMBL/GenBank/DDBJ databases">
        <title>Comparative genomic analysis of Ambrosia Fusariam Clade fungi.</title>
        <authorList>
            <person name="Stajich J.E."/>
            <person name="Carrillo J."/>
            <person name="Kijimoto T."/>
            <person name="Eskalen A."/>
            <person name="O'Donnell K."/>
            <person name="Kasson M."/>
        </authorList>
    </citation>
    <scope>NUCLEOTIDE SEQUENCE [LARGE SCALE GENOMIC DNA]</scope>
    <source>
        <strain evidence="4">UCR3666</strain>
    </source>
</reference>
<dbReference type="EMBL" id="NKUJ01000076">
    <property type="protein sequence ID" value="RMJ14864.1"/>
    <property type="molecule type" value="Genomic_DNA"/>
</dbReference>
<evidence type="ECO:0000313" key="4">
    <source>
        <dbReference type="EMBL" id="RMJ14864.1"/>
    </source>
</evidence>
<protein>
    <submittedName>
        <fullName evidence="4">Uncharacterized protein</fullName>
    </submittedName>
</protein>
<keyword evidence="5" id="KW-1185">Reference proteome</keyword>
<dbReference type="Gene3D" id="1.25.40.20">
    <property type="entry name" value="Ankyrin repeat-containing domain"/>
    <property type="match status" value="1"/>
</dbReference>
<dbReference type="PANTHER" id="PTHR24198">
    <property type="entry name" value="ANKYRIN REPEAT AND PROTEIN KINASE DOMAIN-CONTAINING PROTEIN"/>
    <property type="match status" value="1"/>
</dbReference>
<dbReference type="OrthoDB" id="7464126at2759"/>
<name>A0A3M2SBB4_9HYPO</name>
<evidence type="ECO:0000256" key="1">
    <source>
        <dbReference type="ARBA" id="ARBA00022737"/>
    </source>
</evidence>
<evidence type="ECO:0000256" key="2">
    <source>
        <dbReference type="ARBA" id="ARBA00023043"/>
    </source>
</evidence>
<dbReference type="PROSITE" id="PS50088">
    <property type="entry name" value="ANK_REPEAT"/>
    <property type="match status" value="2"/>
</dbReference>
<evidence type="ECO:0000313" key="5">
    <source>
        <dbReference type="Proteomes" id="UP000277212"/>
    </source>
</evidence>
<dbReference type="SMART" id="SM00248">
    <property type="entry name" value="ANK"/>
    <property type="match status" value="6"/>
</dbReference>
<sequence length="583" mass="65246">MSGLEILGAVASCIAIGQAVKGSLKAVNKLREVRHIRQQCDDLAKEITLIDLLVQSANQHANPRAHPPHPSRPVEECQLVSFTVRELEEIRKELDRIVDKYAHPSRPHVGIRMKEKAQWLSAGRKIGELKQKAQKTRSDLGTGINFLVLSMVGGLAVRQEERVGYGISASYSADPELPYGKFDSLLKRTWSFVQGGRPLQPTKIHRAIQQGKPIMEALQEQPWAINELDGDGGAPIHEAVTFNNIDALKDLIMLKADVNQRDWEGVTPLMLTQIWRHPDMARMLLEHKDCRRHINQQDDQGNTALHWAANSGSPEGVRMLIEAGASVKKRSNVGDTPLHELASSKADEQVATEIVRLLQHSQLDLEARDNYGWTPALKAVRFSKVPVLRTVVNAGGSLSTITNCSEGILHVAALYANLEMLSCLAGLDLSDVDPQSLDNNQMTALECLAWSVETDDWRLGNKRRPSLTEQDKFITLYFYLLTRHLQSHTLTLKHVLQAVAQKDTSTSRHYLGILIEQNKASRRQHLVDWYRGIEGYLVVGSWESVIECVQDDLEMTTEELGRANAAKRKSLADPEAQTFIRTR</sequence>
<dbReference type="PANTHER" id="PTHR24198:SF165">
    <property type="entry name" value="ANKYRIN REPEAT-CONTAINING PROTEIN-RELATED"/>
    <property type="match status" value="1"/>
</dbReference>
<feature type="repeat" description="ANK" evidence="3">
    <location>
        <begin position="231"/>
        <end position="263"/>
    </location>
</feature>
<evidence type="ECO:0000256" key="3">
    <source>
        <dbReference type="PROSITE-ProRule" id="PRU00023"/>
    </source>
</evidence>
<comment type="caution">
    <text evidence="4">The sequence shown here is derived from an EMBL/GenBank/DDBJ whole genome shotgun (WGS) entry which is preliminary data.</text>
</comment>
<dbReference type="Pfam" id="PF12796">
    <property type="entry name" value="Ank_2"/>
    <property type="match status" value="1"/>
</dbReference>
<organism evidence="4 5">
    <name type="scientific">Fusarium kuroshium</name>
    <dbReference type="NCBI Taxonomy" id="2010991"/>
    <lineage>
        <taxon>Eukaryota</taxon>
        <taxon>Fungi</taxon>
        <taxon>Dikarya</taxon>
        <taxon>Ascomycota</taxon>
        <taxon>Pezizomycotina</taxon>
        <taxon>Sordariomycetes</taxon>
        <taxon>Hypocreomycetidae</taxon>
        <taxon>Hypocreales</taxon>
        <taxon>Nectriaceae</taxon>
        <taxon>Fusarium</taxon>
        <taxon>Fusarium solani species complex</taxon>
    </lineage>
</organism>